<reference evidence="2 3" key="1">
    <citation type="submission" date="2023-11" db="EMBL/GenBank/DDBJ databases">
        <title>Peredibacter starrii A3.12.</title>
        <authorList>
            <person name="Mitchell R.J."/>
        </authorList>
    </citation>
    <scope>NUCLEOTIDE SEQUENCE [LARGE SCALE GENOMIC DNA]</scope>
    <source>
        <strain evidence="2 3">A3.12</strain>
    </source>
</reference>
<keyword evidence="1" id="KW-0732">Signal</keyword>
<dbReference type="Proteomes" id="UP001324634">
    <property type="component" value="Chromosome"/>
</dbReference>
<name>A0AAX4HLB5_9BACT</name>
<evidence type="ECO:0000313" key="2">
    <source>
        <dbReference type="EMBL" id="WPU64077.1"/>
    </source>
</evidence>
<feature type="signal peptide" evidence="1">
    <location>
        <begin position="1"/>
        <end position="18"/>
    </location>
</feature>
<dbReference type="AlphaFoldDB" id="A0AAX4HLB5"/>
<organism evidence="2 3">
    <name type="scientific">Peredibacter starrii</name>
    <dbReference type="NCBI Taxonomy" id="28202"/>
    <lineage>
        <taxon>Bacteria</taxon>
        <taxon>Pseudomonadati</taxon>
        <taxon>Bdellovibrionota</taxon>
        <taxon>Bacteriovoracia</taxon>
        <taxon>Bacteriovoracales</taxon>
        <taxon>Bacteriovoracaceae</taxon>
        <taxon>Peredibacter</taxon>
    </lineage>
</organism>
<gene>
    <name evidence="2" type="ORF">SOO65_15385</name>
</gene>
<dbReference type="RefSeq" id="WP_321392138.1">
    <property type="nucleotide sequence ID" value="NZ_CP139487.1"/>
</dbReference>
<accession>A0AAX4HLB5</accession>
<sequence>MKTLLASLLMFSAFASYAADKTIFWCEPIETNKGVEGVLVKEIAGETMLAIYTKSDRFGGVKEEFNKVKFTHDEYKYSYVSAENNSSLEILIMGGKPWRDGWFVGQFLNKKYDVLMNCEYQL</sequence>
<evidence type="ECO:0000256" key="1">
    <source>
        <dbReference type="SAM" id="SignalP"/>
    </source>
</evidence>
<protein>
    <submittedName>
        <fullName evidence="2">Uncharacterized protein</fullName>
    </submittedName>
</protein>
<keyword evidence="3" id="KW-1185">Reference proteome</keyword>
<proteinExistence type="predicted"/>
<evidence type="ECO:0000313" key="3">
    <source>
        <dbReference type="Proteomes" id="UP001324634"/>
    </source>
</evidence>
<dbReference type="KEGG" id="psti:SOO65_15385"/>
<dbReference type="EMBL" id="CP139487">
    <property type="protein sequence ID" value="WPU64077.1"/>
    <property type="molecule type" value="Genomic_DNA"/>
</dbReference>
<feature type="chain" id="PRO_5044016474" evidence="1">
    <location>
        <begin position="19"/>
        <end position="122"/>
    </location>
</feature>